<proteinExistence type="inferred from homology"/>
<protein>
    <submittedName>
        <fullName evidence="6">Putative outermembrane (Copper) efflux protein</fullName>
    </submittedName>
    <submittedName>
        <fullName evidence="5">Similar to outermembrane (Copper) efflux protein</fullName>
    </submittedName>
</protein>
<reference evidence="5" key="1">
    <citation type="journal article" date="2006" name="Nature">
        <title>Deciphering the evolution and metabolism of an anammox bacterium from a community genome.</title>
        <authorList>
            <person name="Strous M."/>
            <person name="Pelletier E."/>
            <person name="Mangenot S."/>
            <person name="Rattei T."/>
            <person name="Lehner A."/>
            <person name="Taylor M.W."/>
            <person name="Horn M."/>
            <person name="Daims H."/>
            <person name="Bartol-Mavel D."/>
            <person name="Wincker P."/>
            <person name="Barbe V."/>
            <person name="Fonknechten N."/>
            <person name="Vallenet D."/>
            <person name="Segurens B."/>
            <person name="Schenowitz-Truong C."/>
            <person name="Medigue C."/>
            <person name="Collingro A."/>
            <person name="Snel B."/>
            <person name="Dutilh B.E."/>
            <person name="OpDenCamp H.J.M."/>
            <person name="vanDerDrift C."/>
            <person name="Cirpus I."/>
            <person name="vanDePas-Schoonen K.T."/>
            <person name="Harhangi H.R."/>
            <person name="vanNiftrik L."/>
            <person name="Schmid M."/>
            <person name="Keltjens J."/>
            <person name="vanDeVossenberg J."/>
            <person name="Kartal B."/>
            <person name="Meier H."/>
            <person name="Frishman D."/>
            <person name="Huynen M.A."/>
            <person name="Mewes H."/>
            <person name="Weissenbach J."/>
            <person name="Jetten M.S.M."/>
            <person name="Wagner M."/>
            <person name="LePaslier D."/>
        </authorList>
    </citation>
    <scope>NUCLEOTIDE SEQUENCE</scope>
</reference>
<reference evidence="6 9" key="5">
    <citation type="submission" date="2020-02" db="EMBL/GenBank/DDBJ databases">
        <title>Newly sequenced genome of strain CSTR1 showed variability in Candidatus Kuenenia stuttgartiensis genomes.</title>
        <authorList>
            <person name="Ding C."/>
            <person name="Adrian L."/>
        </authorList>
    </citation>
    <scope>NUCLEOTIDE SEQUENCE [LARGE SCALE GENOMIC DNA]</scope>
    <source>
        <strain evidence="6 9">CSTR1</strain>
    </source>
</reference>
<evidence type="ECO:0000256" key="3">
    <source>
        <dbReference type="SAM" id="MobiDB-lite"/>
    </source>
</evidence>
<keyword evidence="2" id="KW-0175">Coiled coil</keyword>
<dbReference type="PROSITE" id="PS51257">
    <property type="entry name" value="PROKAR_LIPOPROTEIN"/>
    <property type="match status" value="1"/>
</dbReference>
<evidence type="ECO:0000256" key="4">
    <source>
        <dbReference type="SAM" id="SignalP"/>
    </source>
</evidence>
<dbReference type="Gene3D" id="1.20.1600.10">
    <property type="entry name" value="Outer membrane efflux proteins (OEP)"/>
    <property type="match status" value="1"/>
</dbReference>
<organism evidence="5">
    <name type="scientific">Kuenenia stuttgartiensis</name>
    <dbReference type="NCBI Taxonomy" id="174633"/>
    <lineage>
        <taxon>Bacteria</taxon>
        <taxon>Pseudomonadati</taxon>
        <taxon>Planctomycetota</taxon>
        <taxon>Candidatus Brocadiia</taxon>
        <taxon>Candidatus Brocadiales</taxon>
        <taxon>Candidatus Brocadiaceae</taxon>
        <taxon>Candidatus Kuenenia</taxon>
    </lineage>
</organism>
<dbReference type="KEGG" id="kst:KSMBR1_0317"/>
<keyword evidence="8" id="KW-1185">Reference proteome</keyword>
<evidence type="ECO:0000313" key="5">
    <source>
        <dbReference type="EMBL" id="CAJ75062.1"/>
    </source>
</evidence>
<feature type="signal peptide" evidence="4">
    <location>
        <begin position="1"/>
        <end position="19"/>
    </location>
</feature>
<feature type="coiled-coil region" evidence="2">
    <location>
        <begin position="342"/>
        <end position="369"/>
    </location>
</feature>
<reference evidence="5" key="2">
    <citation type="submission" date="2006-01" db="EMBL/GenBank/DDBJ databases">
        <authorList>
            <person name="Genoscope"/>
        </authorList>
    </citation>
    <scope>NUCLEOTIDE SEQUENCE</scope>
</reference>
<evidence type="ECO:0000313" key="7">
    <source>
        <dbReference type="EMBL" id="SOH02833.1"/>
    </source>
</evidence>
<reference evidence="7" key="4">
    <citation type="submission" date="2017-10" db="EMBL/GenBank/DDBJ databases">
        <authorList>
            <person name="Banno H."/>
            <person name="Chua N.-H."/>
        </authorList>
    </citation>
    <scope>NUCLEOTIDE SEQUENCE [LARGE SCALE GENOMIC DNA]</scope>
    <source>
        <strain evidence="7">Kuenenia_mbr1_ru-nijmegen</strain>
    </source>
</reference>
<evidence type="ECO:0000313" key="6">
    <source>
        <dbReference type="EMBL" id="QII12542.1"/>
    </source>
</evidence>
<evidence type="ECO:0000256" key="1">
    <source>
        <dbReference type="ARBA" id="ARBA00007613"/>
    </source>
</evidence>
<dbReference type="InterPro" id="IPR003423">
    <property type="entry name" value="OMP_efflux"/>
</dbReference>
<dbReference type="PANTHER" id="PTHR30203">
    <property type="entry name" value="OUTER MEMBRANE CATION EFFLUX PROTEIN"/>
    <property type="match status" value="1"/>
</dbReference>
<gene>
    <name evidence="5" type="primary">czcC</name>
    <name evidence="7" type="synonym">czcC_1</name>
    <name evidence="6" type="ORF">KsCSTR_31630</name>
    <name evidence="7" type="ORF">KSMBR1_0317</name>
    <name evidence="5" type="ORF">kuste4300</name>
</gene>
<dbReference type="Proteomes" id="UP000221734">
    <property type="component" value="Chromosome Kuenenia_stuttgartiensis_MBR1"/>
</dbReference>
<keyword evidence="4" id="KW-0732">Signal</keyword>
<dbReference type="AlphaFoldDB" id="Q1Q4W8"/>
<dbReference type="EMBL" id="CT573071">
    <property type="protein sequence ID" value="CAJ75062.1"/>
    <property type="molecule type" value="Genomic_DNA"/>
</dbReference>
<evidence type="ECO:0000313" key="8">
    <source>
        <dbReference type="Proteomes" id="UP000221734"/>
    </source>
</evidence>
<sequence length="486" mass="54842">MTQRLIAIFITLMCIGVLAGCASVPEEAGFSDVQNIIEQRIGRRVHWSQGTSEDAAVIDAVRLMLQQELTLDEAVQISLLNNRSLQATYEDLGIAQADLVQAGLLRNPTFGASFRFPDKTVGGHRSTNTEFSVVQDFLDLLVRPLRKKVAAAQFEQAKLRVGNAVLNLAAAVRSTYYALQADEQILEMRRTVVQATEAAVDIATRQHDAGTLKTLDLANQHGFHVQAKLDMTRTDIQIVVDRERLNRLMGLWGADTTWKLPGRLPELSADEIPLEHLESLAVSQRLDLAAARQETLVISHALLLTRKYRYFYVFDVGVNTEHDVADNVNFTGPNLTIELPIFDQRQAEIARLEAQLRQSQQRLSSLAIDIRSEVRDIRNRLLTARNMVEYYQEVILPLRQRIVDESQLYYNGMLIGVYELLLAKQNQINTGREYIETLRDYWIAMSDLERAVGGRLLVTEETIHPPAQPVEQPATQPSKLPNHIHH</sequence>
<dbReference type="Proteomes" id="UP000501926">
    <property type="component" value="Chromosome"/>
</dbReference>
<feature type="chain" id="PRO_5015097154" evidence="4">
    <location>
        <begin position="20"/>
        <end position="486"/>
    </location>
</feature>
<comment type="similarity">
    <text evidence="1">Belongs to the outer membrane factor (OMF) (TC 1.B.17) family.</text>
</comment>
<dbReference type="OrthoDB" id="237412at2"/>
<dbReference type="PANTHER" id="PTHR30203:SF24">
    <property type="entry name" value="BLR4935 PROTEIN"/>
    <property type="match status" value="1"/>
</dbReference>
<accession>Q1Q4W8</accession>
<feature type="region of interest" description="Disordered" evidence="3">
    <location>
        <begin position="463"/>
        <end position="486"/>
    </location>
</feature>
<dbReference type="EMBL" id="CP049055">
    <property type="protein sequence ID" value="QII12542.1"/>
    <property type="molecule type" value="Genomic_DNA"/>
</dbReference>
<dbReference type="RefSeq" id="WP_099323745.1">
    <property type="nucleotide sequence ID" value="NZ_CP049055.1"/>
</dbReference>
<evidence type="ECO:0000256" key="2">
    <source>
        <dbReference type="SAM" id="Coils"/>
    </source>
</evidence>
<name>Q1Q4W8_KUEST</name>
<dbReference type="SUPFAM" id="SSF56954">
    <property type="entry name" value="Outer membrane efflux proteins (OEP)"/>
    <property type="match status" value="1"/>
</dbReference>
<dbReference type="GO" id="GO:0015562">
    <property type="term" value="F:efflux transmembrane transporter activity"/>
    <property type="evidence" value="ECO:0007669"/>
    <property type="project" value="InterPro"/>
</dbReference>
<dbReference type="EMBL" id="LT934425">
    <property type="protein sequence ID" value="SOH02833.1"/>
    <property type="molecule type" value="Genomic_DNA"/>
</dbReference>
<evidence type="ECO:0000313" key="9">
    <source>
        <dbReference type="Proteomes" id="UP000501926"/>
    </source>
</evidence>
<dbReference type="Pfam" id="PF02321">
    <property type="entry name" value="OEP"/>
    <property type="match status" value="1"/>
</dbReference>
<reference evidence="8" key="3">
    <citation type="submission" date="2017-10" db="EMBL/GenBank/DDBJ databases">
        <authorList>
            <person name="Frank J."/>
        </authorList>
    </citation>
    <scope>NUCLEOTIDE SEQUENCE [LARGE SCALE GENOMIC DNA]</scope>
</reference>
<dbReference type="InterPro" id="IPR010131">
    <property type="entry name" value="MdtP/NodT-like"/>
</dbReference>